<dbReference type="OrthoDB" id="4929328at2"/>
<dbReference type="AlphaFoldDB" id="A0A1X7NYN9"/>
<gene>
    <name evidence="6" type="ORF">SAMN06295885_1988</name>
</gene>
<feature type="domain" description="HTH iclR-type" evidence="4">
    <location>
        <begin position="5"/>
        <end position="68"/>
    </location>
</feature>
<dbReference type="InterPro" id="IPR005471">
    <property type="entry name" value="Tscrpt_reg_IclR_N"/>
</dbReference>
<dbReference type="STRING" id="1891671.SAMN06295885_1988"/>
<proteinExistence type="predicted"/>
<dbReference type="GO" id="GO:0003677">
    <property type="term" value="F:DNA binding"/>
    <property type="evidence" value="ECO:0007669"/>
    <property type="project" value="UniProtKB-KW"/>
</dbReference>
<dbReference type="InterPro" id="IPR036388">
    <property type="entry name" value="WH-like_DNA-bd_sf"/>
</dbReference>
<dbReference type="Proteomes" id="UP000193711">
    <property type="component" value="Unassembled WGS sequence"/>
</dbReference>
<dbReference type="SMART" id="SM00346">
    <property type="entry name" value="HTH_ICLR"/>
    <property type="match status" value="1"/>
</dbReference>
<dbReference type="PANTHER" id="PTHR30136">
    <property type="entry name" value="HELIX-TURN-HELIX TRANSCRIPTIONAL REGULATOR, ICLR FAMILY"/>
    <property type="match status" value="1"/>
</dbReference>
<dbReference type="Pfam" id="PF09339">
    <property type="entry name" value="HTH_IclR"/>
    <property type="match status" value="1"/>
</dbReference>
<dbReference type="SUPFAM" id="SSF55781">
    <property type="entry name" value="GAF domain-like"/>
    <property type="match status" value="1"/>
</dbReference>
<reference evidence="7" key="1">
    <citation type="submission" date="2017-04" db="EMBL/GenBank/DDBJ databases">
        <authorList>
            <person name="Varghese N."/>
            <person name="Submissions S."/>
        </authorList>
    </citation>
    <scope>NUCLEOTIDE SEQUENCE [LARGE SCALE GENOMIC DNA]</scope>
    <source>
        <strain evidence="7">VKM Ac-2121</strain>
    </source>
</reference>
<organism evidence="6 7">
    <name type="scientific">Rathayibacter oskolensis</name>
    <dbReference type="NCBI Taxonomy" id="1891671"/>
    <lineage>
        <taxon>Bacteria</taxon>
        <taxon>Bacillati</taxon>
        <taxon>Actinomycetota</taxon>
        <taxon>Actinomycetes</taxon>
        <taxon>Micrococcales</taxon>
        <taxon>Microbacteriaceae</taxon>
        <taxon>Rathayibacter</taxon>
    </lineage>
</organism>
<accession>A0A1X7NYN9</accession>
<evidence type="ECO:0000256" key="2">
    <source>
        <dbReference type="ARBA" id="ARBA00023125"/>
    </source>
</evidence>
<evidence type="ECO:0000313" key="6">
    <source>
        <dbReference type="EMBL" id="SMH42464.1"/>
    </source>
</evidence>
<feature type="domain" description="IclR-ED" evidence="5">
    <location>
        <begin position="69"/>
        <end position="248"/>
    </location>
</feature>
<keyword evidence="7" id="KW-1185">Reference proteome</keyword>
<protein>
    <submittedName>
        <fullName evidence="6">Transcriptional regulator, IclR family</fullName>
    </submittedName>
</protein>
<evidence type="ECO:0000256" key="3">
    <source>
        <dbReference type="ARBA" id="ARBA00023163"/>
    </source>
</evidence>
<keyword evidence="2" id="KW-0238">DNA-binding</keyword>
<dbReference type="PROSITE" id="PS51078">
    <property type="entry name" value="ICLR_ED"/>
    <property type="match status" value="1"/>
</dbReference>
<evidence type="ECO:0000259" key="5">
    <source>
        <dbReference type="PROSITE" id="PS51078"/>
    </source>
</evidence>
<dbReference type="GO" id="GO:0045892">
    <property type="term" value="P:negative regulation of DNA-templated transcription"/>
    <property type="evidence" value="ECO:0007669"/>
    <property type="project" value="TreeGrafter"/>
</dbReference>
<dbReference type="Gene3D" id="3.30.450.40">
    <property type="match status" value="1"/>
</dbReference>
<evidence type="ECO:0000256" key="1">
    <source>
        <dbReference type="ARBA" id="ARBA00023015"/>
    </source>
</evidence>
<dbReference type="PANTHER" id="PTHR30136:SF24">
    <property type="entry name" value="HTH-TYPE TRANSCRIPTIONAL REPRESSOR ALLR"/>
    <property type="match status" value="1"/>
</dbReference>
<dbReference type="InterPro" id="IPR050707">
    <property type="entry name" value="HTH_MetabolicPath_Reg"/>
</dbReference>
<name>A0A1X7NYN9_9MICO</name>
<dbReference type="PROSITE" id="PS51077">
    <property type="entry name" value="HTH_ICLR"/>
    <property type="match status" value="1"/>
</dbReference>
<dbReference type="EMBL" id="FXBM01000002">
    <property type="protein sequence ID" value="SMH42464.1"/>
    <property type="molecule type" value="Genomic_DNA"/>
</dbReference>
<dbReference type="Pfam" id="PF01614">
    <property type="entry name" value="IclR_C"/>
    <property type="match status" value="1"/>
</dbReference>
<dbReference type="InterPro" id="IPR036390">
    <property type="entry name" value="WH_DNA-bd_sf"/>
</dbReference>
<keyword evidence="1" id="KW-0805">Transcription regulation</keyword>
<dbReference type="SUPFAM" id="SSF46785">
    <property type="entry name" value="Winged helix' DNA-binding domain"/>
    <property type="match status" value="1"/>
</dbReference>
<dbReference type="RefSeq" id="WP_085476458.1">
    <property type="nucleotide sequence ID" value="NZ_FXBM01000002.1"/>
</dbReference>
<dbReference type="Gene3D" id="1.10.10.10">
    <property type="entry name" value="Winged helix-like DNA-binding domain superfamily/Winged helix DNA-binding domain"/>
    <property type="match status" value="1"/>
</dbReference>
<evidence type="ECO:0000259" key="4">
    <source>
        <dbReference type="PROSITE" id="PS51077"/>
    </source>
</evidence>
<sequence length="254" mass="27349">MSAPVSVAGRLLSILDVFAEPGTRASLSLSEIAQRTDLPVSTTHRMLAELVDWGGLVRRDDGRYTLGLRLWELGTRVPATRSLRAIALPFLEDLYEATHQHVHLAVLDGSEALYIEKLSAHRAVPVVSRVGARLPLHSTGVGLVLLAHAMPDDLDEYVARDLPRFLPGTVTSAQVLRRRLAEIRQSGVARSSEEMTAGTSSVAAPIRDRASRVVAALSVVTGSEPRQGDALEREVRAAAAGVSRALGYRRSVVA</sequence>
<dbReference type="GO" id="GO:0003700">
    <property type="term" value="F:DNA-binding transcription factor activity"/>
    <property type="evidence" value="ECO:0007669"/>
    <property type="project" value="TreeGrafter"/>
</dbReference>
<dbReference type="InterPro" id="IPR014757">
    <property type="entry name" value="Tscrpt_reg_IclR_C"/>
</dbReference>
<evidence type="ECO:0000313" key="7">
    <source>
        <dbReference type="Proteomes" id="UP000193711"/>
    </source>
</evidence>
<dbReference type="InterPro" id="IPR029016">
    <property type="entry name" value="GAF-like_dom_sf"/>
</dbReference>
<keyword evidence="3" id="KW-0804">Transcription</keyword>